<dbReference type="EMBL" id="UNSH01000046">
    <property type="protein sequence ID" value="SZF03056.1"/>
    <property type="molecule type" value="Genomic_DNA"/>
</dbReference>
<evidence type="ECO:0000256" key="9">
    <source>
        <dbReference type="SAM" id="MobiDB-lite"/>
    </source>
</evidence>
<dbReference type="PROSITE" id="PS51285">
    <property type="entry name" value="AGC_KINASE_CTER"/>
    <property type="match status" value="1"/>
</dbReference>
<feature type="domain" description="Protein kinase" evidence="10">
    <location>
        <begin position="292"/>
        <end position="644"/>
    </location>
</feature>
<dbReference type="GO" id="GO:0005524">
    <property type="term" value="F:ATP binding"/>
    <property type="evidence" value="ECO:0007669"/>
    <property type="project" value="UniProtKB-KW"/>
</dbReference>
<comment type="catalytic activity">
    <reaction evidence="8">
        <text>L-seryl-[protein] + ATP = O-phospho-L-seryl-[protein] + ADP + H(+)</text>
        <dbReference type="Rhea" id="RHEA:17989"/>
        <dbReference type="Rhea" id="RHEA-COMP:9863"/>
        <dbReference type="Rhea" id="RHEA-COMP:11604"/>
        <dbReference type="ChEBI" id="CHEBI:15378"/>
        <dbReference type="ChEBI" id="CHEBI:29999"/>
        <dbReference type="ChEBI" id="CHEBI:30616"/>
        <dbReference type="ChEBI" id="CHEBI:83421"/>
        <dbReference type="ChEBI" id="CHEBI:456216"/>
        <dbReference type="EC" id="2.7.11.1"/>
    </reaction>
</comment>
<evidence type="ECO:0000256" key="3">
    <source>
        <dbReference type="ARBA" id="ARBA00022679"/>
    </source>
</evidence>
<evidence type="ECO:0000256" key="4">
    <source>
        <dbReference type="ARBA" id="ARBA00022741"/>
    </source>
</evidence>
<evidence type="ECO:0000256" key="6">
    <source>
        <dbReference type="ARBA" id="ARBA00022840"/>
    </source>
</evidence>
<dbReference type="PANTHER" id="PTHR24356">
    <property type="entry name" value="SERINE/THREONINE-PROTEIN KINASE"/>
    <property type="match status" value="1"/>
</dbReference>
<reference evidence="12 13" key="1">
    <citation type="submission" date="2017-11" db="EMBL/GenBank/DDBJ databases">
        <authorList>
            <person name="Kracher B."/>
        </authorList>
    </citation>
    <scope>NUCLEOTIDE SEQUENCE [LARGE SCALE GENOMIC DNA]</scope>
    <source>
        <strain evidence="12 13">RACE1</strain>
    </source>
</reference>
<dbReference type="AlphaFoldDB" id="A0A383UTH4"/>
<dbReference type="SUPFAM" id="SSF56112">
    <property type="entry name" value="Protein kinase-like (PK-like)"/>
    <property type="match status" value="1"/>
</dbReference>
<evidence type="ECO:0000259" key="11">
    <source>
        <dbReference type="PROSITE" id="PS51285"/>
    </source>
</evidence>
<dbReference type="InterPro" id="IPR050236">
    <property type="entry name" value="Ser_Thr_kinase_AGC"/>
</dbReference>
<dbReference type="EC" id="2.7.11.1" evidence="1"/>
<dbReference type="Gene3D" id="1.10.510.10">
    <property type="entry name" value="Transferase(Phosphotransferase) domain 1"/>
    <property type="match status" value="2"/>
</dbReference>
<evidence type="ECO:0000256" key="8">
    <source>
        <dbReference type="ARBA" id="ARBA00048679"/>
    </source>
</evidence>
<dbReference type="PANTHER" id="PTHR24356:SF400">
    <property type="entry name" value="SERINE_THREONINE-PROTEIN KINASE CBK1"/>
    <property type="match status" value="1"/>
</dbReference>
<proteinExistence type="predicted"/>
<keyword evidence="4" id="KW-0547">Nucleotide-binding</keyword>
<dbReference type="Proteomes" id="UP000275772">
    <property type="component" value="Unassembled WGS sequence"/>
</dbReference>
<dbReference type="GO" id="GO:0035556">
    <property type="term" value="P:intracellular signal transduction"/>
    <property type="evidence" value="ECO:0007669"/>
    <property type="project" value="TreeGrafter"/>
</dbReference>
<keyword evidence="3" id="KW-0808">Transferase</keyword>
<sequence length="823" mass="95090">MKRLCMKSRSLPRSSNNEENSLSEQCCQEELGSYSPSDSRPSKPRKQKSRVMSVLSVFNSVPSISLTEPTLLSPPPSPSGAGRLFSATLLNNQLEPTVVHRTRFRSRPSIISIERGYVDTTPEISLLADVELGYNNSRLVKVPQGYRNSKYSIKLRTLSTKSTENCGFVAKPVIGEVGSSEYFLPSLVEGVNIESQLPRSIPSFVTVEKASSAKVFFECHYNTLTSVQTTPRTLRRRQVEIFLRQSSDLTAKDKDEIRSSLLRDENEHLRHLRNLKSRKESDRVKNPVCEKYEMVKVLGKGSFGVVRLVREKIEGSEINRLGPPQKMRKREVFAMKVIKKINMLHNCQEGHLRAERDFLVAAEGSRWVVPLISSFQDLNNLYLVMNYMPGGDFLGLLIRENVLTEPVTKWYIAEMILCIEEAHNLRWIHRDIKPDNFLISASGHLKISDFGLAFDGHWSHDQSYFNNHRYSLLTKLGLKFEGDSIDQKESENFTATMKIGHSMVEEKQRHEINLDDFECDGVLDWRNKYSNRCHARSIVGTSQYMAPEVCLYGHTPFLAEEGGRQQTKLNILNHKTIFKIPSRPIVSRKCQDLLSCMIQEKGDRLCSKKYRSKEHGGNLKLNVDYTGRYVYPNDAEEIKEHKWFRDIQWDYLHMMVPPIIPEISSTDDTRYFDEEDSISDFSESTGPVLYTQEEISNALKPFNHDIQMLVIGYISFPYDSARLKDIEREIDQFFLPTEQKHYLKAVVKLFGRREKKRPRDKLLRDKVIGPKVLEVRKNCAFLGYTYRRFRPCKKNRRGILRQDCNLLGNSRTNIWHRSRLSFN</sequence>
<evidence type="ECO:0000256" key="2">
    <source>
        <dbReference type="ARBA" id="ARBA00022527"/>
    </source>
</evidence>
<evidence type="ECO:0000313" key="13">
    <source>
        <dbReference type="Proteomes" id="UP000275772"/>
    </source>
</evidence>
<feature type="domain" description="AGC-kinase C-terminal" evidence="11">
    <location>
        <begin position="645"/>
        <end position="728"/>
    </location>
</feature>
<gene>
    <name evidence="12" type="ORF">BLGHR1_13844</name>
</gene>
<dbReference type="GO" id="GO:0004674">
    <property type="term" value="F:protein serine/threonine kinase activity"/>
    <property type="evidence" value="ECO:0007669"/>
    <property type="project" value="UniProtKB-KW"/>
</dbReference>
<accession>A0A383UTH4</accession>
<dbReference type="InterPro" id="IPR011009">
    <property type="entry name" value="Kinase-like_dom_sf"/>
</dbReference>
<keyword evidence="2" id="KW-0723">Serine/threonine-protein kinase</keyword>
<feature type="compositionally biased region" description="Low complexity" evidence="9">
    <location>
        <begin position="8"/>
        <end position="24"/>
    </location>
</feature>
<name>A0A383UTH4_BLUHO</name>
<comment type="catalytic activity">
    <reaction evidence="7">
        <text>L-threonyl-[protein] + ATP = O-phospho-L-threonyl-[protein] + ADP + H(+)</text>
        <dbReference type="Rhea" id="RHEA:46608"/>
        <dbReference type="Rhea" id="RHEA-COMP:11060"/>
        <dbReference type="Rhea" id="RHEA-COMP:11605"/>
        <dbReference type="ChEBI" id="CHEBI:15378"/>
        <dbReference type="ChEBI" id="CHEBI:30013"/>
        <dbReference type="ChEBI" id="CHEBI:30616"/>
        <dbReference type="ChEBI" id="CHEBI:61977"/>
        <dbReference type="ChEBI" id="CHEBI:456216"/>
        <dbReference type="EC" id="2.7.11.1"/>
    </reaction>
</comment>
<dbReference type="Pfam" id="PF00069">
    <property type="entry name" value="Pkinase"/>
    <property type="match status" value="1"/>
</dbReference>
<organism evidence="12 13">
    <name type="scientific">Blumeria hordei</name>
    <name type="common">Barley powdery mildew</name>
    <name type="synonym">Blumeria graminis f. sp. hordei</name>
    <dbReference type="NCBI Taxonomy" id="2867405"/>
    <lineage>
        <taxon>Eukaryota</taxon>
        <taxon>Fungi</taxon>
        <taxon>Dikarya</taxon>
        <taxon>Ascomycota</taxon>
        <taxon>Pezizomycotina</taxon>
        <taxon>Leotiomycetes</taxon>
        <taxon>Erysiphales</taxon>
        <taxon>Erysiphaceae</taxon>
        <taxon>Blumeria</taxon>
    </lineage>
</organism>
<feature type="region of interest" description="Disordered" evidence="9">
    <location>
        <begin position="1"/>
        <end position="48"/>
    </location>
</feature>
<evidence type="ECO:0000313" key="12">
    <source>
        <dbReference type="EMBL" id="SZF03056.1"/>
    </source>
</evidence>
<protein>
    <recommendedName>
        <fullName evidence="1">non-specific serine/threonine protein kinase</fullName>
        <ecNumber evidence="1">2.7.11.1</ecNumber>
    </recommendedName>
</protein>
<dbReference type="InterPro" id="IPR000719">
    <property type="entry name" value="Prot_kinase_dom"/>
</dbReference>
<keyword evidence="6" id="KW-0067">ATP-binding</keyword>
<evidence type="ECO:0000256" key="7">
    <source>
        <dbReference type="ARBA" id="ARBA00047899"/>
    </source>
</evidence>
<evidence type="ECO:0000256" key="1">
    <source>
        <dbReference type="ARBA" id="ARBA00012513"/>
    </source>
</evidence>
<dbReference type="PROSITE" id="PS50011">
    <property type="entry name" value="PROTEIN_KINASE_DOM"/>
    <property type="match status" value="1"/>
</dbReference>
<evidence type="ECO:0000259" key="10">
    <source>
        <dbReference type="PROSITE" id="PS50011"/>
    </source>
</evidence>
<evidence type="ECO:0000256" key="5">
    <source>
        <dbReference type="ARBA" id="ARBA00022777"/>
    </source>
</evidence>
<dbReference type="InterPro" id="IPR000961">
    <property type="entry name" value="AGC-kinase_C"/>
</dbReference>
<dbReference type="Gene3D" id="3.30.200.20">
    <property type="entry name" value="Phosphorylase Kinase, domain 1"/>
    <property type="match status" value="1"/>
</dbReference>
<dbReference type="SMART" id="SM00220">
    <property type="entry name" value="S_TKc"/>
    <property type="match status" value="1"/>
</dbReference>
<dbReference type="VEuPathDB" id="FungiDB:BLGHR1_13844"/>
<keyword evidence="5" id="KW-0418">Kinase</keyword>